<evidence type="ECO:0000313" key="2">
    <source>
        <dbReference type="Proteomes" id="UP000654075"/>
    </source>
</evidence>
<gene>
    <name evidence="1" type="ORF">PGLA1383_LOCUS6084</name>
</gene>
<dbReference type="AlphaFoldDB" id="A0A813DM94"/>
<dbReference type="Proteomes" id="UP000654075">
    <property type="component" value="Unassembled WGS sequence"/>
</dbReference>
<sequence length="485" mass="52620">MAVFSFSSPLPLTRAARRGARMRRTAVLKSVVATKELLSVLQDSAVDSVLTSLSHSLAQGCSTSLSADAPPFVPLQSDYVAEVTSTYAPRWAPADHLCPRLPAAVQRADCLPVTVGSLTVDCWSQDLPVLAATHTTTATTTTTNNTTHGTVAHCQQHCILCHAITANALGCEAVHFCTGCKDHGQPTKTTTTSNTTHGTVAPCQQHCILCHAITANALGCEAFHLCTGCKDQGPPTTTATTTTNNTTHGTVALCQQHCILCLAIIANALGCEAFHFCTGCKDQCEGMEQCESSIATDEGTRNLCDCCYERFTGEPHHYELDHWNMDLCHVCILKSPWGPYEESEFCLPCAATLHYVPRIVMPPKLPERVEVTTSWLAMEPLLFDESVPGVWQEQPETPNPNNDDMERYSCDTCEAPHTVSDPLIQTHGLLLCRFCRSEEWCCVVCDQGDTQTAWLRIVGGSLLCPDCAAKDAGWLTDFSCRVVSH</sequence>
<accession>A0A813DM94</accession>
<protein>
    <submittedName>
        <fullName evidence="1">Uncharacterized protein</fullName>
    </submittedName>
</protein>
<keyword evidence="2" id="KW-1185">Reference proteome</keyword>
<name>A0A813DM94_POLGL</name>
<evidence type="ECO:0000313" key="1">
    <source>
        <dbReference type="EMBL" id="CAE8587244.1"/>
    </source>
</evidence>
<reference evidence="1" key="1">
    <citation type="submission" date="2021-02" db="EMBL/GenBank/DDBJ databases">
        <authorList>
            <person name="Dougan E. K."/>
            <person name="Rhodes N."/>
            <person name="Thang M."/>
            <person name="Chan C."/>
        </authorList>
    </citation>
    <scope>NUCLEOTIDE SEQUENCE</scope>
</reference>
<comment type="caution">
    <text evidence="1">The sequence shown here is derived from an EMBL/GenBank/DDBJ whole genome shotgun (WGS) entry which is preliminary data.</text>
</comment>
<dbReference type="EMBL" id="CAJNNV010002474">
    <property type="protein sequence ID" value="CAE8587244.1"/>
    <property type="molecule type" value="Genomic_DNA"/>
</dbReference>
<proteinExistence type="predicted"/>
<organism evidence="1 2">
    <name type="scientific">Polarella glacialis</name>
    <name type="common">Dinoflagellate</name>
    <dbReference type="NCBI Taxonomy" id="89957"/>
    <lineage>
        <taxon>Eukaryota</taxon>
        <taxon>Sar</taxon>
        <taxon>Alveolata</taxon>
        <taxon>Dinophyceae</taxon>
        <taxon>Suessiales</taxon>
        <taxon>Suessiaceae</taxon>
        <taxon>Polarella</taxon>
    </lineage>
</organism>